<dbReference type="AlphaFoldDB" id="A0A919RNS9"/>
<dbReference type="GO" id="GO:0003700">
    <property type="term" value="F:DNA-binding transcription factor activity"/>
    <property type="evidence" value="ECO:0007669"/>
    <property type="project" value="InterPro"/>
</dbReference>
<evidence type="ECO:0000256" key="4">
    <source>
        <dbReference type="SAM" id="Coils"/>
    </source>
</evidence>
<dbReference type="InterPro" id="IPR047057">
    <property type="entry name" value="MerR_fam"/>
</dbReference>
<proteinExistence type="predicted"/>
<gene>
    <name evidence="6" type="ORF">Ssi02_67830</name>
</gene>
<dbReference type="PANTHER" id="PTHR30204">
    <property type="entry name" value="REDOX-CYCLING DRUG-SENSING TRANSCRIPTIONAL ACTIVATOR SOXR"/>
    <property type="match status" value="1"/>
</dbReference>
<evidence type="ECO:0000313" key="6">
    <source>
        <dbReference type="EMBL" id="GII96552.1"/>
    </source>
</evidence>
<evidence type="ECO:0000313" key="7">
    <source>
        <dbReference type="Proteomes" id="UP000606172"/>
    </source>
</evidence>
<dbReference type="Pfam" id="PF13411">
    <property type="entry name" value="MerR_1"/>
    <property type="match status" value="1"/>
</dbReference>
<protein>
    <submittedName>
        <fullName evidence="6">MerR family transcriptional regulator</fullName>
    </submittedName>
</protein>
<keyword evidence="3" id="KW-0804">Transcription</keyword>
<name>A0A919RNS9_9ACTN</name>
<dbReference type="SMART" id="SM00422">
    <property type="entry name" value="HTH_MERR"/>
    <property type="match status" value="1"/>
</dbReference>
<comment type="caution">
    <text evidence="6">The sequence shown here is derived from an EMBL/GenBank/DDBJ whole genome shotgun (WGS) entry which is preliminary data.</text>
</comment>
<dbReference type="GO" id="GO:0003677">
    <property type="term" value="F:DNA binding"/>
    <property type="evidence" value="ECO:0007669"/>
    <property type="project" value="UniProtKB-KW"/>
</dbReference>
<keyword evidence="4" id="KW-0175">Coiled coil</keyword>
<evidence type="ECO:0000259" key="5">
    <source>
        <dbReference type="PROSITE" id="PS50937"/>
    </source>
</evidence>
<sequence length="121" mass="13491">MRIGELARLVGTSARSLRYYEQQGLLSSVRAENGYRDFDESAVVRASNIKHLLDSGLNIEDVGAYAAHGCLDRPLHESPRCAAEGETARRRLAEVDRRIEQLQEQRTRLAVHHTAITGPPV</sequence>
<dbReference type="Gene3D" id="1.10.1660.10">
    <property type="match status" value="1"/>
</dbReference>
<accession>A0A919RNS9</accession>
<keyword evidence="1" id="KW-0805">Transcription regulation</keyword>
<organism evidence="6 7">
    <name type="scientific">Sinosporangium siamense</name>
    <dbReference type="NCBI Taxonomy" id="1367973"/>
    <lineage>
        <taxon>Bacteria</taxon>
        <taxon>Bacillati</taxon>
        <taxon>Actinomycetota</taxon>
        <taxon>Actinomycetes</taxon>
        <taxon>Streptosporangiales</taxon>
        <taxon>Streptosporangiaceae</taxon>
        <taxon>Sinosporangium</taxon>
    </lineage>
</organism>
<dbReference type="PANTHER" id="PTHR30204:SF94">
    <property type="entry name" value="HEAVY METAL-DEPENDENT TRANSCRIPTIONAL REGULATOR HI_0293-RELATED"/>
    <property type="match status" value="1"/>
</dbReference>
<dbReference type="RefSeq" id="WP_204031546.1">
    <property type="nucleotide sequence ID" value="NZ_BOOW01000045.1"/>
</dbReference>
<dbReference type="InterPro" id="IPR000551">
    <property type="entry name" value="MerR-type_HTH_dom"/>
</dbReference>
<feature type="domain" description="HTH merR-type" evidence="5">
    <location>
        <begin position="1"/>
        <end position="68"/>
    </location>
</feature>
<feature type="coiled-coil region" evidence="4">
    <location>
        <begin position="85"/>
        <end position="112"/>
    </location>
</feature>
<evidence type="ECO:0000256" key="2">
    <source>
        <dbReference type="ARBA" id="ARBA00023125"/>
    </source>
</evidence>
<dbReference type="SUPFAM" id="SSF46955">
    <property type="entry name" value="Putative DNA-binding domain"/>
    <property type="match status" value="1"/>
</dbReference>
<dbReference type="PROSITE" id="PS50937">
    <property type="entry name" value="HTH_MERR_2"/>
    <property type="match status" value="1"/>
</dbReference>
<keyword evidence="7" id="KW-1185">Reference proteome</keyword>
<dbReference type="InterPro" id="IPR009061">
    <property type="entry name" value="DNA-bd_dom_put_sf"/>
</dbReference>
<reference evidence="6" key="1">
    <citation type="submission" date="2021-01" db="EMBL/GenBank/DDBJ databases">
        <title>Whole genome shotgun sequence of Sinosporangium siamense NBRC 109515.</title>
        <authorList>
            <person name="Komaki H."/>
            <person name="Tamura T."/>
        </authorList>
    </citation>
    <scope>NUCLEOTIDE SEQUENCE</scope>
    <source>
        <strain evidence="6">NBRC 109515</strain>
    </source>
</reference>
<dbReference type="PRINTS" id="PR00040">
    <property type="entry name" value="HTHMERR"/>
</dbReference>
<keyword evidence="2" id="KW-0238">DNA-binding</keyword>
<evidence type="ECO:0000256" key="3">
    <source>
        <dbReference type="ARBA" id="ARBA00023163"/>
    </source>
</evidence>
<dbReference type="EMBL" id="BOOW01000045">
    <property type="protein sequence ID" value="GII96552.1"/>
    <property type="molecule type" value="Genomic_DNA"/>
</dbReference>
<dbReference type="Proteomes" id="UP000606172">
    <property type="component" value="Unassembled WGS sequence"/>
</dbReference>
<evidence type="ECO:0000256" key="1">
    <source>
        <dbReference type="ARBA" id="ARBA00023015"/>
    </source>
</evidence>